<dbReference type="EMBL" id="JAAWVT010000006">
    <property type="protein sequence ID" value="NKG21565.1"/>
    <property type="molecule type" value="Genomic_DNA"/>
</dbReference>
<reference evidence="1 2" key="1">
    <citation type="submission" date="2020-04" db="EMBL/GenBank/DDBJ databases">
        <title>Paeniglutamicibacter sp. ANT13_2, a novel actinomycete isolated from sediment in Antarctica.</title>
        <authorList>
            <person name="Sakdapetsiri C."/>
            <person name="Pinyakong O."/>
        </authorList>
    </citation>
    <scope>NUCLEOTIDE SEQUENCE [LARGE SCALE GENOMIC DNA]</scope>
    <source>
        <strain evidence="1 2">ANT13_2</strain>
    </source>
</reference>
<dbReference type="PROSITE" id="PS51257">
    <property type="entry name" value="PROKAR_LIPOPROTEIN"/>
    <property type="match status" value="1"/>
</dbReference>
<proteinExistence type="predicted"/>
<protein>
    <submittedName>
        <fullName evidence="1">Uncharacterized protein</fullName>
    </submittedName>
</protein>
<name>A0ABX1G5M6_9MICC</name>
<evidence type="ECO:0000313" key="2">
    <source>
        <dbReference type="Proteomes" id="UP000746595"/>
    </source>
</evidence>
<keyword evidence="2" id="KW-1185">Reference proteome</keyword>
<gene>
    <name evidence="1" type="ORF">HED64_12720</name>
</gene>
<comment type="caution">
    <text evidence="1">The sequence shown here is derived from an EMBL/GenBank/DDBJ whole genome shotgun (WGS) entry which is preliminary data.</text>
</comment>
<organism evidence="1 2">
    <name type="scientific">Paeniglutamicibacter terrestris</name>
    <dbReference type="NCBI Taxonomy" id="2723403"/>
    <lineage>
        <taxon>Bacteria</taxon>
        <taxon>Bacillati</taxon>
        <taxon>Actinomycetota</taxon>
        <taxon>Actinomycetes</taxon>
        <taxon>Micrococcales</taxon>
        <taxon>Micrococcaceae</taxon>
        <taxon>Paeniglutamicibacter</taxon>
    </lineage>
</organism>
<sequence length="143" mass="14864">MMAVKGVRRLNVVATSVLLLSSCSGPTSVAERVTRGLPDALSETQLAEITMKDPAAFWLDMGKTIALVTFGSSSCPAVVSSMEAIGTDTLKLRIDSSSGSGPCTADLTATTHELMVPISVAQRPVILTLSYPEGDASPPLVLD</sequence>
<dbReference type="RefSeq" id="WP_168152375.1">
    <property type="nucleotide sequence ID" value="NZ_JAAWVT010000006.1"/>
</dbReference>
<evidence type="ECO:0000313" key="1">
    <source>
        <dbReference type="EMBL" id="NKG21565.1"/>
    </source>
</evidence>
<accession>A0ABX1G5M6</accession>
<dbReference type="Proteomes" id="UP000746595">
    <property type="component" value="Unassembled WGS sequence"/>
</dbReference>